<dbReference type="Proteomes" id="UP001186944">
    <property type="component" value="Unassembled WGS sequence"/>
</dbReference>
<accession>A0AA88YLV1</accession>
<protein>
    <submittedName>
        <fullName evidence="1">Uncharacterized protein</fullName>
    </submittedName>
</protein>
<sequence>MDRHFYHPHKLYYKRRPTAKPESYFGVEDALVELGSKDDPDECRIHINGIGKDLMLYVGQEEMETENQNQNRLLTPRLIGLDSEKPVMSTRESVSAPNFGYGQLRDSKVYKRTRYLYQSPREPGQWPVGLELSGRKIMDGQLSGAVSQEGIHQQRQNSPVEKEESDIQKILETIPRLSRTGMRPLGSPTRPHKVCLSPSFYSDFGLRSERSDTFSGFRRVRRFNSSLGSDFERQIKEKANRHIYACQTQNSSRRGSRAAQGLDQLKQTVGPARNTTTLELPTQYVRSMSRNLERNATFVDVTRRPQYALFIRTRDRSSITPDYAMKRNKTDPLPEISGRTMVLGYEDRVVL</sequence>
<reference evidence="1" key="1">
    <citation type="submission" date="2019-08" db="EMBL/GenBank/DDBJ databases">
        <title>The improved chromosome-level genome for the pearl oyster Pinctada fucata martensii using PacBio sequencing and Hi-C.</title>
        <authorList>
            <person name="Zheng Z."/>
        </authorList>
    </citation>
    <scope>NUCLEOTIDE SEQUENCE</scope>
    <source>
        <strain evidence="1">ZZ-2019</strain>
        <tissue evidence="1">Adductor muscle</tissue>
    </source>
</reference>
<dbReference type="EMBL" id="VSWD01000005">
    <property type="protein sequence ID" value="KAK3103946.1"/>
    <property type="molecule type" value="Genomic_DNA"/>
</dbReference>
<comment type="caution">
    <text evidence="1">The sequence shown here is derived from an EMBL/GenBank/DDBJ whole genome shotgun (WGS) entry which is preliminary data.</text>
</comment>
<organism evidence="1 2">
    <name type="scientific">Pinctada imbricata</name>
    <name type="common">Atlantic pearl-oyster</name>
    <name type="synonym">Pinctada martensii</name>
    <dbReference type="NCBI Taxonomy" id="66713"/>
    <lineage>
        <taxon>Eukaryota</taxon>
        <taxon>Metazoa</taxon>
        <taxon>Spiralia</taxon>
        <taxon>Lophotrochozoa</taxon>
        <taxon>Mollusca</taxon>
        <taxon>Bivalvia</taxon>
        <taxon>Autobranchia</taxon>
        <taxon>Pteriomorphia</taxon>
        <taxon>Pterioida</taxon>
        <taxon>Pterioidea</taxon>
        <taxon>Pteriidae</taxon>
        <taxon>Pinctada</taxon>
    </lineage>
</organism>
<name>A0AA88YLV1_PINIB</name>
<evidence type="ECO:0000313" key="1">
    <source>
        <dbReference type="EMBL" id="KAK3103946.1"/>
    </source>
</evidence>
<dbReference type="AlphaFoldDB" id="A0AA88YLV1"/>
<evidence type="ECO:0000313" key="2">
    <source>
        <dbReference type="Proteomes" id="UP001186944"/>
    </source>
</evidence>
<keyword evidence="2" id="KW-1185">Reference proteome</keyword>
<proteinExistence type="predicted"/>
<gene>
    <name evidence="1" type="ORF">FSP39_023134</name>
</gene>